<evidence type="ECO:0000313" key="8">
    <source>
        <dbReference type="Proteomes" id="UP000807353"/>
    </source>
</evidence>
<protein>
    <submittedName>
        <fullName evidence="7">Uncharacterized protein</fullName>
    </submittedName>
</protein>
<keyword evidence="4 6" id="KW-0472">Membrane</keyword>
<evidence type="ECO:0000313" key="7">
    <source>
        <dbReference type="EMBL" id="KAF9461647.1"/>
    </source>
</evidence>
<feature type="transmembrane region" description="Helical" evidence="6">
    <location>
        <begin position="161"/>
        <end position="180"/>
    </location>
</feature>
<evidence type="ECO:0000256" key="3">
    <source>
        <dbReference type="ARBA" id="ARBA00022989"/>
    </source>
</evidence>
<dbReference type="PANTHER" id="PTHR23501:SF102">
    <property type="entry name" value="DRUG TRANSPORTER, PUTATIVE (AFU_ORTHOLOGUE AFUA_3G08530)-RELATED"/>
    <property type="match status" value="1"/>
</dbReference>
<evidence type="ECO:0000256" key="6">
    <source>
        <dbReference type="SAM" id="Phobius"/>
    </source>
</evidence>
<evidence type="ECO:0000256" key="2">
    <source>
        <dbReference type="ARBA" id="ARBA00022692"/>
    </source>
</evidence>
<feature type="non-terminal residue" evidence="7">
    <location>
        <position position="1"/>
    </location>
</feature>
<feature type="transmembrane region" description="Helical" evidence="6">
    <location>
        <begin position="271"/>
        <end position="289"/>
    </location>
</feature>
<comment type="subcellular location">
    <subcellularLocation>
        <location evidence="1">Membrane</location>
        <topology evidence="1">Multi-pass membrane protein</topology>
    </subcellularLocation>
</comment>
<accession>A0A9P6CDE2</accession>
<dbReference type="PANTHER" id="PTHR23501">
    <property type="entry name" value="MAJOR FACILITATOR SUPERFAMILY"/>
    <property type="match status" value="1"/>
</dbReference>
<evidence type="ECO:0000256" key="4">
    <source>
        <dbReference type="ARBA" id="ARBA00023136"/>
    </source>
</evidence>
<feature type="transmembrane region" description="Helical" evidence="6">
    <location>
        <begin position="110"/>
        <end position="129"/>
    </location>
</feature>
<keyword evidence="3 6" id="KW-1133">Transmembrane helix</keyword>
<dbReference type="SUPFAM" id="SSF103473">
    <property type="entry name" value="MFS general substrate transporter"/>
    <property type="match status" value="1"/>
</dbReference>
<dbReference type="OrthoDB" id="3437016at2759"/>
<sequence length="327" mass="35603">GNVLISTSTASCVVALTWAGIRYSWTSFHVLCPLIIGGVGLIAAVVYNVLFASHPTVSLQLRCNSKINSNTFQTPLQILSNRTSLAGSAIHALIITSVTFASPILSGVYLFPFVAVLSLAAIVQGIVISKFGCYRLVSIIGWCLMLLGIGLMVLLNPNTAIGISIPFQMITSVGFGFLYATTFSMLAPLDVTDNAAALAFPLFCRTFPQSWRISIDTSVLQNRLRSTLLSSFIQEFTSDVDITYVAIPLVQDLPEPLQSQCRQVFSNSLHLLWKILLVLCAVGLLSVSLQRDIDFHTKTDSRWGMADKKEQPVLPSQKDGEKVEGKE</sequence>
<reference evidence="7" key="1">
    <citation type="submission" date="2020-11" db="EMBL/GenBank/DDBJ databases">
        <authorList>
            <consortium name="DOE Joint Genome Institute"/>
            <person name="Ahrendt S."/>
            <person name="Riley R."/>
            <person name="Andreopoulos W."/>
            <person name="Labutti K."/>
            <person name="Pangilinan J."/>
            <person name="Ruiz-Duenas F.J."/>
            <person name="Barrasa J.M."/>
            <person name="Sanchez-Garcia M."/>
            <person name="Camarero S."/>
            <person name="Miyauchi S."/>
            <person name="Serrano A."/>
            <person name="Linde D."/>
            <person name="Babiker R."/>
            <person name="Drula E."/>
            <person name="Ayuso-Fernandez I."/>
            <person name="Pacheco R."/>
            <person name="Padilla G."/>
            <person name="Ferreira P."/>
            <person name="Barriuso J."/>
            <person name="Kellner H."/>
            <person name="Castanera R."/>
            <person name="Alfaro M."/>
            <person name="Ramirez L."/>
            <person name="Pisabarro A.G."/>
            <person name="Kuo A."/>
            <person name="Tritt A."/>
            <person name="Lipzen A."/>
            <person name="He G."/>
            <person name="Yan M."/>
            <person name="Ng V."/>
            <person name="Cullen D."/>
            <person name="Martin F."/>
            <person name="Rosso M.-N."/>
            <person name="Henrissat B."/>
            <person name="Hibbett D."/>
            <person name="Martinez A.T."/>
            <person name="Grigoriev I.V."/>
        </authorList>
    </citation>
    <scope>NUCLEOTIDE SEQUENCE</scope>
    <source>
        <strain evidence="7">CBS 247.69</strain>
    </source>
</reference>
<keyword evidence="2 6" id="KW-0812">Transmembrane</keyword>
<dbReference type="GO" id="GO:0005886">
    <property type="term" value="C:plasma membrane"/>
    <property type="evidence" value="ECO:0007669"/>
    <property type="project" value="TreeGrafter"/>
</dbReference>
<dbReference type="Proteomes" id="UP000807353">
    <property type="component" value="Unassembled WGS sequence"/>
</dbReference>
<comment type="caution">
    <text evidence="7">The sequence shown here is derived from an EMBL/GenBank/DDBJ whole genome shotgun (WGS) entry which is preliminary data.</text>
</comment>
<dbReference type="GO" id="GO:0022857">
    <property type="term" value="F:transmembrane transporter activity"/>
    <property type="evidence" value="ECO:0007669"/>
    <property type="project" value="TreeGrafter"/>
</dbReference>
<dbReference type="EMBL" id="MU150281">
    <property type="protein sequence ID" value="KAF9461647.1"/>
    <property type="molecule type" value="Genomic_DNA"/>
</dbReference>
<name>A0A9P6CDE2_9AGAR</name>
<gene>
    <name evidence="7" type="ORF">BDZ94DRAFT_1167409</name>
</gene>
<feature type="compositionally biased region" description="Basic and acidic residues" evidence="5">
    <location>
        <begin position="318"/>
        <end position="327"/>
    </location>
</feature>
<feature type="transmembrane region" description="Helical" evidence="6">
    <location>
        <begin position="136"/>
        <end position="155"/>
    </location>
</feature>
<evidence type="ECO:0000256" key="1">
    <source>
        <dbReference type="ARBA" id="ARBA00004141"/>
    </source>
</evidence>
<feature type="transmembrane region" description="Helical" evidence="6">
    <location>
        <begin position="28"/>
        <end position="52"/>
    </location>
</feature>
<keyword evidence="8" id="KW-1185">Reference proteome</keyword>
<proteinExistence type="predicted"/>
<dbReference type="InterPro" id="IPR036259">
    <property type="entry name" value="MFS_trans_sf"/>
</dbReference>
<evidence type="ECO:0000256" key="5">
    <source>
        <dbReference type="SAM" id="MobiDB-lite"/>
    </source>
</evidence>
<dbReference type="AlphaFoldDB" id="A0A9P6CDE2"/>
<feature type="region of interest" description="Disordered" evidence="5">
    <location>
        <begin position="306"/>
        <end position="327"/>
    </location>
</feature>
<organism evidence="7 8">
    <name type="scientific">Collybia nuda</name>
    <dbReference type="NCBI Taxonomy" id="64659"/>
    <lineage>
        <taxon>Eukaryota</taxon>
        <taxon>Fungi</taxon>
        <taxon>Dikarya</taxon>
        <taxon>Basidiomycota</taxon>
        <taxon>Agaricomycotina</taxon>
        <taxon>Agaricomycetes</taxon>
        <taxon>Agaricomycetidae</taxon>
        <taxon>Agaricales</taxon>
        <taxon>Tricholomatineae</taxon>
        <taxon>Clitocybaceae</taxon>
        <taxon>Collybia</taxon>
    </lineage>
</organism>